<dbReference type="EMBL" id="OU503050">
    <property type="protein sequence ID" value="CAI9777190.1"/>
    <property type="molecule type" value="Genomic_DNA"/>
</dbReference>
<dbReference type="PROSITE" id="PS50103">
    <property type="entry name" value="ZF_C3H1"/>
    <property type="match status" value="1"/>
</dbReference>
<keyword evidence="2 5" id="KW-0863">Zinc-finger</keyword>
<dbReference type="InterPro" id="IPR000571">
    <property type="entry name" value="Znf_CCCH"/>
</dbReference>
<evidence type="ECO:0000313" key="8">
    <source>
        <dbReference type="Proteomes" id="UP000834106"/>
    </source>
</evidence>
<dbReference type="SMART" id="SM00356">
    <property type="entry name" value="ZnF_C3H1"/>
    <property type="match status" value="1"/>
</dbReference>
<dbReference type="PANTHER" id="PTHR12506:SF50">
    <property type="entry name" value="ZINC FINGER CCCH DOMAIN-CONTAINING PROTEIN 26"/>
    <property type="match status" value="1"/>
</dbReference>
<organism evidence="7 8">
    <name type="scientific">Fraxinus pennsylvanica</name>
    <dbReference type="NCBI Taxonomy" id="56036"/>
    <lineage>
        <taxon>Eukaryota</taxon>
        <taxon>Viridiplantae</taxon>
        <taxon>Streptophyta</taxon>
        <taxon>Embryophyta</taxon>
        <taxon>Tracheophyta</taxon>
        <taxon>Spermatophyta</taxon>
        <taxon>Magnoliopsida</taxon>
        <taxon>eudicotyledons</taxon>
        <taxon>Gunneridae</taxon>
        <taxon>Pentapetalae</taxon>
        <taxon>asterids</taxon>
        <taxon>lamiids</taxon>
        <taxon>Lamiales</taxon>
        <taxon>Oleaceae</taxon>
        <taxon>Oleeae</taxon>
        <taxon>Fraxinus</taxon>
    </lineage>
</organism>
<accession>A0AAD2E720</accession>
<keyword evidence="4" id="KW-0238">DNA-binding</keyword>
<dbReference type="AlphaFoldDB" id="A0AAD2E720"/>
<dbReference type="PANTHER" id="PTHR12506">
    <property type="entry name" value="PROTEIN PHOSPHATASE RELATED"/>
    <property type="match status" value="1"/>
</dbReference>
<proteinExistence type="predicted"/>
<sequence length="132" mass="14400">MDGQQDCLTQGALDNADVSSLPERPSELPCAFYMKTGKCKFSVSCKFHHPKGVEVQSAGEQYATVLQNEISEDSKPVQPLYTPALLHNTKESIVLTEENREYDDVYILAIACTVEGDNELTGGIIGDGGTRM</sequence>
<feature type="domain" description="C3H1-type" evidence="6">
    <location>
        <begin position="24"/>
        <end position="52"/>
    </location>
</feature>
<evidence type="ECO:0000256" key="1">
    <source>
        <dbReference type="ARBA" id="ARBA00022723"/>
    </source>
</evidence>
<dbReference type="Pfam" id="PF00642">
    <property type="entry name" value="zf-CCCH"/>
    <property type="match status" value="1"/>
</dbReference>
<keyword evidence="1 5" id="KW-0479">Metal-binding</keyword>
<dbReference type="GO" id="GO:0003729">
    <property type="term" value="F:mRNA binding"/>
    <property type="evidence" value="ECO:0007669"/>
    <property type="project" value="UniProtKB-ARBA"/>
</dbReference>
<dbReference type="Proteomes" id="UP000834106">
    <property type="component" value="Chromosome 15"/>
</dbReference>
<protein>
    <recommendedName>
        <fullName evidence="6">C3H1-type domain-containing protein</fullName>
    </recommendedName>
</protein>
<gene>
    <name evidence="7" type="ORF">FPE_LOCUS24620</name>
</gene>
<dbReference type="GO" id="GO:0003677">
    <property type="term" value="F:DNA binding"/>
    <property type="evidence" value="ECO:0007669"/>
    <property type="project" value="UniProtKB-KW"/>
</dbReference>
<name>A0AAD2E720_9LAMI</name>
<evidence type="ECO:0000256" key="5">
    <source>
        <dbReference type="PROSITE-ProRule" id="PRU00723"/>
    </source>
</evidence>
<dbReference type="InterPro" id="IPR050974">
    <property type="entry name" value="Plant_ZF_CCCH"/>
</dbReference>
<dbReference type="InterPro" id="IPR036855">
    <property type="entry name" value="Znf_CCCH_sf"/>
</dbReference>
<evidence type="ECO:0000259" key="6">
    <source>
        <dbReference type="PROSITE" id="PS50103"/>
    </source>
</evidence>
<dbReference type="GO" id="GO:0008270">
    <property type="term" value="F:zinc ion binding"/>
    <property type="evidence" value="ECO:0007669"/>
    <property type="project" value="UniProtKB-KW"/>
</dbReference>
<evidence type="ECO:0000256" key="2">
    <source>
        <dbReference type="ARBA" id="ARBA00022771"/>
    </source>
</evidence>
<feature type="zinc finger region" description="C3H1-type" evidence="5">
    <location>
        <begin position="24"/>
        <end position="52"/>
    </location>
</feature>
<dbReference type="SUPFAM" id="SSF90229">
    <property type="entry name" value="CCCH zinc finger"/>
    <property type="match status" value="1"/>
</dbReference>
<reference evidence="7" key="1">
    <citation type="submission" date="2023-05" db="EMBL/GenBank/DDBJ databases">
        <authorList>
            <person name="Huff M."/>
        </authorList>
    </citation>
    <scope>NUCLEOTIDE SEQUENCE</scope>
</reference>
<keyword evidence="8" id="KW-1185">Reference proteome</keyword>
<evidence type="ECO:0000256" key="3">
    <source>
        <dbReference type="ARBA" id="ARBA00022833"/>
    </source>
</evidence>
<keyword evidence="3 5" id="KW-0862">Zinc</keyword>
<evidence type="ECO:0000313" key="7">
    <source>
        <dbReference type="EMBL" id="CAI9777190.1"/>
    </source>
</evidence>
<dbReference type="Gene3D" id="2.30.30.1190">
    <property type="match status" value="1"/>
</dbReference>
<evidence type="ECO:0000256" key="4">
    <source>
        <dbReference type="ARBA" id="ARBA00023125"/>
    </source>
</evidence>